<dbReference type="AlphaFoldDB" id="A0A8S1C4D6"/>
<dbReference type="EMBL" id="CADEPI010000004">
    <property type="protein sequence ID" value="CAB3360695.1"/>
    <property type="molecule type" value="Genomic_DNA"/>
</dbReference>
<reference evidence="1 2" key="1">
    <citation type="submission" date="2020-04" db="EMBL/GenBank/DDBJ databases">
        <authorList>
            <person name="Alioto T."/>
            <person name="Alioto T."/>
            <person name="Gomez Garrido J."/>
        </authorList>
    </citation>
    <scope>NUCLEOTIDE SEQUENCE [LARGE SCALE GENOMIC DNA]</scope>
</reference>
<sequence>MSVADPSCNRNLLHRGKKPCLDDYQQTKKADRKRIMEEKSRPLASVPWVSIFNNPDLKLEDSAVFENVQFRSKVEKDQKLSIFKNLNKLFPFYIPMEHHRMNVKGMVKNSPNGQYWAVALHFLISSKGHNQYAWNEFQKYLDAYSEGKNVNNSTCAAPYISDFTMDTLFPEGNPPQCQRVGGYIVDHWVLIQLQFQPVLFHQWLVAFMVHCNHNLVFTERLKLSLFRRDNIFVRAILDLKRNEEMSSLMRFRKEEHGIIGSIMSIMQYNLMSIAANKAKTRICEVSGVDPSWLLRQVSLEETLDEEIGILTVKNCPSYTEVPVKIANRFEGRIKKLVLNRIIFHRDKKEKKLKENKEFDINPGITDWQFAQYLLPCFVASMLELFTQTQSIDDPVIINSKKFYIEVVHKLIAAYECRKQLEHELEENYLALFLKKRFACPNLLKAFIESTIRDDFYLAQNPLEETFEKHFKNDLQRLLTFNEVLDNSSKYSPSAEISSQTNRYYDLVTFDFFLKLQNALGVNHAILKHLYKMDRNVTIDGMNHLIKVLCDVGFHPKNIVDDVPPDLDTSSIQLLSLVKYCLRNKDAKDDLTRVHRLKKPDKSLEALMKDAREECRNLTQRQRQSLAFYLAMKIIPRENFSMLLNKKLTQSYLDHVLDDYVKGEKMFLLKFFLNRLNSMPLQEESRVSHSFAKETAPVLYYVALNEVGRRSKKIKLQCPGEAWFFPIDHCRNCGLVNIDVSIYPCSRCSINIYTPDNHFFCSEECQKSAMDAFHSKEHDEFEEKLQLQNELYIKVEKLI</sequence>
<dbReference type="Proteomes" id="UP000494165">
    <property type="component" value="Unassembled WGS sequence"/>
</dbReference>
<protein>
    <submittedName>
        <fullName evidence="1">Uncharacterized protein</fullName>
    </submittedName>
</protein>
<comment type="caution">
    <text evidence="1">The sequence shown here is derived from an EMBL/GenBank/DDBJ whole genome shotgun (WGS) entry which is preliminary data.</text>
</comment>
<keyword evidence="2" id="KW-1185">Reference proteome</keyword>
<proteinExistence type="predicted"/>
<organism evidence="1 2">
    <name type="scientific">Cloeon dipterum</name>
    <dbReference type="NCBI Taxonomy" id="197152"/>
    <lineage>
        <taxon>Eukaryota</taxon>
        <taxon>Metazoa</taxon>
        <taxon>Ecdysozoa</taxon>
        <taxon>Arthropoda</taxon>
        <taxon>Hexapoda</taxon>
        <taxon>Insecta</taxon>
        <taxon>Pterygota</taxon>
        <taxon>Palaeoptera</taxon>
        <taxon>Ephemeroptera</taxon>
        <taxon>Pisciforma</taxon>
        <taxon>Baetidae</taxon>
        <taxon>Cloeon</taxon>
    </lineage>
</organism>
<gene>
    <name evidence="1" type="ORF">CLODIP_2_CD03245</name>
</gene>
<name>A0A8S1C4D6_9INSE</name>
<evidence type="ECO:0000313" key="2">
    <source>
        <dbReference type="Proteomes" id="UP000494165"/>
    </source>
</evidence>
<accession>A0A8S1C4D6</accession>
<evidence type="ECO:0000313" key="1">
    <source>
        <dbReference type="EMBL" id="CAB3360695.1"/>
    </source>
</evidence>